<evidence type="ECO:0000313" key="5">
    <source>
        <dbReference type="Proteomes" id="UP000095023"/>
    </source>
</evidence>
<dbReference type="PANTHER" id="PTHR47966:SF75">
    <property type="entry name" value="ENDOPEPTIDASE (CTSD), PUTATIVE (AFU_ORTHOLOGUE AFUA_4G07040)-RELATED"/>
    <property type="match status" value="1"/>
</dbReference>
<keyword evidence="2" id="KW-0732">Signal</keyword>
<reference evidence="5" key="1">
    <citation type="submission" date="2016-02" db="EMBL/GenBank/DDBJ databases">
        <title>Comparative genomics of biotechnologically important yeasts.</title>
        <authorList>
            <consortium name="DOE Joint Genome Institute"/>
            <person name="Riley R."/>
            <person name="Haridas S."/>
            <person name="Wolfe K.H."/>
            <person name="Lopes M.R."/>
            <person name="Hittinger C.T."/>
            <person name="Goker M."/>
            <person name="Salamov A."/>
            <person name="Wisecaver J."/>
            <person name="Long T.M."/>
            <person name="Aerts A.L."/>
            <person name="Barry K."/>
            <person name="Choi C."/>
            <person name="Clum A."/>
            <person name="Coughlan A.Y."/>
            <person name="Deshpande S."/>
            <person name="Douglass A.P."/>
            <person name="Hanson S.J."/>
            <person name="Klenk H.-P."/>
            <person name="Labutti K."/>
            <person name="Lapidus A."/>
            <person name="Lindquist E."/>
            <person name="Lipzen A."/>
            <person name="Meier-Kolthoff J.P."/>
            <person name="Ohm R.A."/>
            <person name="Otillar R.P."/>
            <person name="Pangilinan J."/>
            <person name="Peng Y."/>
            <person name="Rokas A."/>
            <person name="Rosa C.A."/>
            <person name="Scheuner C."/>
            <person name="Sibirny A.A."/>
            <person name="Slot J.C."/>
            <person name="Stielow J.B."/>
            <person name="Sun H."/>
            <person name="Kurtzman C.P."/>
            <person name="Blackwell M."/>
            <person name="Jeffries T.W."/>
            <person name="Grigoriev I.V."/>
        </authorList>
    </citation>
    <scope>NUCLEOTIDE SEQUENCE [LARGE SCALE GENOMIC DNA]</scope>
    <source>
        <strain evidence="5">NRRL Y-17796</strain>
    </source>
</reference>
<gene>
    <name evidence="4" type="ORF">CANCADRAFT_32895</name>
</gene>
<evidence type="ECO:0000313" key="4">
    <source>
        <dbReference type="EMBL" id="ODV89724.1"/>
    </source>
</evidence>
<dbReference type="InterPro" id="IPR033121">
    <property type="entry name" value="PEPTIDASE_A1"/>
</dbReference>
<proteinExistence type="inferred from homology"/>
<dbReference type="InterPro" id="IPR021109">
    <property type="entry name" value="Peptidase_aspartic_dom_sf"/>
</dbReference>
<dbReference type="InterPro" id="IPR001461">
    <property type="entry name" value="Aspartic_peptidase_A1"/>
</dbReference>
<feature type="signal peptide" evidence="2">
    <location>
        <begin position="1"/>
        <end position="18"/>
    </location>
</feature>
<feature type="chain" id="PRO_5009163143" description="Peptidase A1 domain-containing protein" evidence="2">
    <location>
        <begin position="19"/>
        <end position="442"/>
    </location>
</feature>
<evidence type="ECO:0000256" key="2">
    <source>
        <dbReference type="SAM" id="SignalP"/>
    </source>
</evidence>
<dbReference type="GO" id="GO:0004190">
    <property type="term" value="F:aspartic-type endopeptidase activity"/>
    <property type="evidence" value="ECO:0007669"/>
    <property type="project" value="InterPro"/>
</dbReference>
<evidence type="ECO:0000259" key="3">
    <source>
        <dbReference type="PROSITE" id="PS51767"/>
    </source>
</evidence>
<evidence type="ECO:0000256" key="1">
    <source>
        <dbReference type="ARBA" id="ARBA00007447"/>
    </source>
</evidence>
<name>A0A1E4TD93_9ASCO</name>
<dbReference type="PROSITE" id="PS51767">
    <property type="entry name" value="PEPTIDASE_A1"/>
    <property type="match status" value="1"/>
</dbReference>
<protein>
    <recommendedName>
        <fullName evidence="3">Peptidase A1 domain-containing protein</fullName>
    </recommendedName>
</protein>
<keyword evidence="5" id="KW-1185">Reference proteome</keyword>
<dbReference type="AlphaFoldDB" id="A0A1E4TD93"/>
<feature type="domain" description="Peptidase A1" evidence="3">
    <location>
        <begin position="41"/>
        <end position="352"/>
    </location>
</feature>
<dbReference type="OrthoDB" id="28208at2759"/>
<comment type="similarity">
    <text evidence="1">Belongs to the peptidase A1 family.</text>
</comment>
<dbReference type="PANTHER" id="PTHR47966">
    <property type="entry name" value="BETA-SITE APP-CLEAVING ENZYME, ISOFORM A-RELATED"/>
    <property type="match status" value="1"/>
</dbReference>
<dbReference type="InterPro" id="IPR034164">
    <property type="entry name" value="Pepsin-like_dom"/>
</dbReference>
<dbReference type="EMBL" id="KV453843">
    <property type="protein sequence ID" value="ODV89724.1"/>
    <property type="molecule type" value="Genomic_DNA"/>
</dbReference>
<dbReference type="GO" id="GO:0006508">
    <property type="term" value="P:proteolysis"/>
    <property type="evidence" value="ECO:0007669"/>
    <property type="project" value="InterPro"/>
</dbReference>
<dbReference type="Proteomes" id="UP000095023">
    <property type="component" value="Unassembled WGS sequence"/>
</dbReference>
<sequence>MKFAVLLVACLTATESFAMRSVKRADTLIFISDLVLLDKVYAIPVTVGTDTTPLNLILDTGSYHMLAYSASCTDAPCAGRRLVGTMNSSSLDVTTTTFDWSYGDSGVASGYIAEDDVILATNHTAQLQFGLADHINVTQLTAYGADGLLGIGSGYTQEQFSLIYQLQSAGEISQSIFALDLRPLSDTATNISTVSFGGYDQSLYDSIEWSDVLSGITHWEIKLAAVYIDDVAVGFSDLTVLIDSGSPYITLPYSDSYVLHSGISGATQISDTEFAIPCDSSETIGLGIGNSQFSLSKESWVGDRISGSNTMCVSLIKSNTNWTQSAPWVLGVTFLQNVYAVFDAGDRRIGLQSKSDKLPLTPLKSADTSTTASGQTLLLAAPSSTESKTQTSTPSSTALTMATITLTSHNKSAAGRASSSLSFVTLWVAAAAIVPLLIHAYL</sequence>
<organism evidence="4 5">
    <name type="scientific">Tortispora caseinolytica NRRL Y-17796</name>
    <dbReference type="NCBI Taxonomy" id="767744"/>
    <lineage>
        <taxon>Eukaryota</taxon>
        <taxon>Fungi</taxon>
        <taxon>Dikarya</taxon>
        <taxon>Ascomycota</taxon>
        <taxon>Saccharomycotina</taxon>
        <taxon>Trigonopsidomycetes</taxon>
        <taxon>Trigonopsidales</taxon>
        <taxon>Trigonopsidaceae</taxon>
        <taxon>Tortispora</taxon>
    </lineage>
</organism>
<dbReference type="Pfam" id="PF00026">
    <property type="entry name" value="Asp"/>
    <property type="match status" value="1"/>
</dbReference>
<dbReference type="Gene3D" id="2.40.70.10">
    <property type="entry name" value="Acid Proteases"/>
    <property type="match status" value="2"/>
</dbReference>
<accession>A0A1E4TD93</accession>
<dbReference type="CDD" id="cd05471">
    <property type="entry name" value="pepsin_like"/>
    <property type="match status" value="1"/>
</dbReference>
<dbReference type="SUPFAM" id="SSF50630">
    <property type="entry name" value="Acid proteases"/>
    <property type="match status" value="1"/>
</dbReference>
<dbReference type="PRINTS" id="PR00792">
    <property type="entry name" value="PEPSIN"/>
</dbReference>